<evidence type="ECO:0000256" key="2">
    <source>
        <dbReference type="ARBA" id="ARBA00022448"/>
    </source>
</evidence>
<feature type="transmembrane region" description="Helical" evidence="6">
    <location>
        <begin position="7"/>
        <end position="29"/>
    </location>
</feature>
<evidence type="ECO:0000259" key="7">
    <source>
        <dbReference type="PROSITE" id="PS50928"/>
    </source>
</evidence>
<dbReference type="RefSeq" id="WP_063190858.1">
    <property type="nucleotide sequence ID" value="NZ_JBLGCT010000001.1"/>
</dbReference>
<comment type="subcellular location">
    <subcellularLocation>
        <location evidence="6">Cell membrane</location>
        <topology evidence="6">Multi-pass membrane protein</topology>
    </subcellularLocation>
    <subcellularLocation>
        <location evidence="1">Membrane</location>
        <topology evidence="1">Multi-pass membrane protein</topology>
    </subcellularLocation>
</comment>
<feature type="domain" description="ABC transmembrane type-1" evidence="7">
    <location>
        <begin position="80"/>
        <end position="296"/>
    </location>
</feature>
<evidence type="ECO:0000256" key="6">
    <source>
        <dbReference type="RuleBase" id="RU363032"/>
    </source>
</evidence>
<feature type="transmembrane region" description="Helical" evidence="6">
    <location>
        <begin position="148"/>
        <end position="173"/>
    </location>
</feature>
<evidence type="ECO:0000313" key="9">
    <source>
        <dbReference type="Proteomes" id="UP000076510"/>
    </source>
</evidence>
<evidence type="ECO:0000256" key="1">
    <source>
        <dbReference type="ARBA" id="ARBA00004141"/>
    </source>
</evidence>
<dbReference type="InterPro" id="IPR000515">
    <property type="entry name" value="MetI-like"/>
</dbReference>
<reference evidence="9" key="1">
    <citation type="submission" date="2016-01" db="EMBL/GenBank/DDBJ databases">
        <title>Whole genome sequencing of Bhargavaea cecembensis T14.</title>
        <authorList>
            <person name="Hong K.W."/>
        </authorList>
    </citation>
    <scope>NUCLEOTIDE SEQUENCE [LARGE SCALE GENOMIC DNA]</scope>
    <source>
        <strain evidence="9">M19</strain>
    </source>
</reference>
<dbReference type="Gene3D" id="1.10.3720.10">
    <property type="entry name" value="MetI-like"/>
    <property type="match status" value="1"/>
</dbReference>
<name>A0A165L3E0_9BACI</name>
<evidence type="ECO:0000313" key="8">
    <source>
        <dbReference type="EMBL" id="KZE50892.1"/>
    </source>
</evidence>
<protein>
    <recommendedName>
        <fullName evidence="7">ABC transmembrane type-1 domain-containing protein</fullName>
    </recommendedName>
</protein>
<dbReference type="Proteomes" id="UP000076510">
    <property type="component" value="Unassembled WGS sequence"/>
</dbReference>
<evidence type="ECO:0000256" key="4">
    <source>
        <dbReference type="ARBA" id="ARBA00022989"/>
    </source>
</evidence>
<dbReference type="PROSITE" id="PS50928">
    <property type="entry name" value="ABC_TM1"/>
    <property type="match status" value="1"/>
</dbReference>
<feature type="transmembrane region" description="Helical" evidence="6">
    <location>
        <begin position="118"/>
        <end position="136"/>
    </location>
</feature>
<feature type="transmembrane region" description="Helical" evidence="6">
    <location>
        <begin position="276"/>
        <end position="296"/>
    </location>
</feature>
<keyword evidence="2 6" id="KW-0813">Transport</keyword>
<comment type="caution">
    <text evidence="8">The sequence shown here is derived from an EMBL/GenBank/DDBJ whole genome shotgun (WGS) entry which is preliminary data.</text>
</comment>
<dbReference type="GO" id="GO:0055085">
    <property type="term" value="P:transmembrane transport"/>
    <property type="evidence" value="ECO:0007669"/>
    <property type="project" value="InterPro"/>
</dbReference>
<dbReference type="Pfam" id="PF00528">
    <property type="entry name" value="BPD_transp_1"/>
    <property type="match status" value="1"/>
</dbReference>
<feature type="transmembrane region" description="Helical" evidence="6">
    <location>
        <begin position="78"/>
        <end position="106"/>
    </location>
</feature>
<evidence type="ECO:0000256" key="3">
    <source>
        <dbReference type="ARBA" id="ARBA00022692"/>
    </source>
</evidence>
<dbReference type="SUPFAM" id="SSF161098">
    <property type="entry name" value="MetI-like"/>
    <property type="match status" value="1"/>
</dbReference>
<dbReference type="AlphaFoldDB" id="A0A165L3E0"/>
<gene>
    <name evidence="8" type="ORF">AV649_16060</name>
</gene>
<dbReference type="InterPro" id="IPR035906">
    <property type="entry name" value="MetI-like_sf"/>
</dbReference>
<proteinExistence type="inferred from homology"/>
<organism evidence="8 9">
    <name type="scientific">Rossellomorea marisflavi</name>
    <dbReference type="NCBI Taxonomy" id="189381"/>
    <lineage>
        <taxon>Bacteria</taxon>
        <taxon>Bacillati</taxon>
        <taxon>Bacillota</taxon>
        <taxon>Bacilli</taxon>
        <taxon>Bacillales</taxon>
        <taxon>Bacillaceae</taxon>
        <taxon>Rossellomorea</taxon>
    </lineage>
</organism>
<accession>A0A165L3E0</accession>
<dbReference type="PANTHER" id="PTHR43839">
    <property type="entry name" value="OPPC IN A BINDING PROTEIN-DEPENDENT TRANSPORT SYSTEM"/>
    <property type="match status" value="1"/>
</dbReference>
<evidence type="ECO:0000256" key="5">
    <source>
        <dbReference type="ARBA" id="ARBA00023136"/>
    </source>
</evidence>
<dbReference type="OrthoDB" id="2155652at2"/>
<keyword evidence="5 6" id="KW-0472">Membrane</keyword>
<dbReference type="CDD" id="cd06261">
    <property type="entry name" value="TM_PBP2"/>
    <property type="match status" value="1"/>
</dbReference>
<keyword evidence="4 6" id="KW-1133">Transmembrane helix</keyword>
<keyword evidence="3 6" id="KW-0812">Transmembrane</keyword>
<dbReference type="EMBL" id="LQQY01000009">
    <property type="protein sequence ID" value="KZE50892.1"/>
    <property type="molecule type" value="Genomic_DNA"/>
</dbReference>
<comment type="similarity">
    <text evidence="6">Belongs to the binding-protein-dependent transport system permease family.</text>
</comment>
<sequence length="335" mass="37499">MKAFKNLSFVIGFSFIALILGGSLVYGWVCGDAIPVVPLKFGEEGAIKPPYGPMDHLPFGTNALGQSMFLVMVVGAKFTLGIAFLVAFLRFVLSAFIGTVMTLYVPKFTAWIRPFLQTFYYYPITLLAFMMLYWVLFEDGLMGGEFSYSFSARVLIELAVLTLAAVPISTLIVSNEVKDIMKQEFMESVQVLGGNRRHILRKHLLPFLKPRFVVLFLREAIQVLILLSHLGILGIFFGGGALMEDLFGNSAMASLSNEWSGLIGRDFRYLFTTYTWIPFVPILFLTLAIIALKLMVEGYQEAYGGVGEKRKDVPVAEDTRLNGKEDFERIDRKIG</sequence>
<dbReference type="GO" id="GO:0005886">
    <property type="term" value="C:plasma membrane"/>
    <property type="evidence" value="ECO:0007669"/>
    <property type="project" value="UniProtKB-SubCell"/>
</dbReference>
<dbReference type="PANTHER" id="PTHR43839:SF3">
    <property type="entry name" value="OLIGOPEPTIDE ABC TRANSPORTER, PERMEASE PROTEIN"/>
    <property type="match status" value="1"/>
</dbReference>
<feature type="transmembrane region" description="Helical" evidence="6">
    <location>
        <begin position="212"/>
        <end position="237"/>
    </location>
</feature>